<dbReference type="Proteomes" id="UP001566132">
    <property type="component" value="Unassembled WGS sequence"/>
</dbReference>
<proteinExistence type="predicted"/>
<feature type="compositionally biased region" description="Polar residues" evidence="1">
    <location>
        <begin position="1"/>
        <end position="11"/>
    </location>
</feature>
<sequence>MLPDSSGTEPTTPLADPYGSTKNPDHLRQHSIIPGPSQPGGYAIVPRFWGPIRMTNFKIHPSWEEPNVVVRIWTAWINYEKACICGKGHLLTIRIEFNMNFMMYCMALRAVLKSPSTEEKSSEFPLFYPLSKKRCIAEDLKILTRNVNCETELLEVGRSHAMNFIETNLLSVYRNKINGNALEKLKKKLQEVTKLDMTRCNEYLIEVEFNNNVLRLRNLHFRTIEYLYMMSFCTKIKLKTVDIKKNSQPEAFSHGFLAIIILEWQLDKKVALLNTKLTATI</sequence>
<feature type="region of interest" description="Disordered" evidence="1">
    <location>
        <begin position="1"/>
        <end position="38"/>
    </location>
</feature>
<name>A0ABD1E8N5_HYPHA</name>
<protein>
    <submittedName>
        <fullName evidence="2">Uncharacterized protein</fullName>
    </submittedName>
</protein>
<evidence type="ECO:0000313" key="3">
    <source>
        <dbReference type="Proteomes" id="UP001566132"/>
    </source>
</evidence>
<accession>A0ABD1E8N5</accession>
<dbReference type="AlphaFoldDB" id="A0ABD1E8N5"/>
<gene>
    <name evidence="2" type="ORF">ABEB36_014339</name>
</gene>
<reference evidence="2 3" key="1">
    <citation type="submission" date="2024-05" db="EMBL/GenBank/DDBJ databases">
        <title>Genetic variation in Jamaican populations of the coffee berry borer (Hypothenemus hampei).</title>
        <authorList>
            <person name="Errbii M."/>
            <person name="Myrie A."/>
        </authorList>
    </citation>
    <scope>NUCLEOTIDE SEQUENCE [LARGE SCALE GENOMIC DNA]</scope>
    <source>
        <strain evidence="2">JA-Hopewell-2020-01-JO</strain>
        <tissue evidence="2">Whole body</tissue>
    </source>
</reference>
<comment type="caution">
    <text evidence="2">The sequence shown here is derived from an EMBL/GenBank/DDBJ whole genome shotgun (WGS) entry which is preliminary data.</text>
</comment>
<keyword evidence="3" id="KW-1185">Reference proteome</keyword>
<evidence type="ECO:0000313" key="2">
    <source>
        <dbReference type="EMBL" id="KAL1489446.1"/>
    </source>
</evidence>
<organism evidence="2 3">
    <name type="scientific">Hypothenemus hampei</name>
    <name type="common">Coffee berry borer</name>
    <dbReference type="NCBI Taxonomy" id="57062"/>
    <lineage>
        <taxon>Eukaryota</taxon>
        <taxon>Metazoa</taxon>
        <taxon>Ecdysozoa</taxon>
        <taxon>Arthropoda</taxon>
        <taxon>Hexapoda</taxon>
        <taxon>Insecta</taxon>
        <taxon>Pterygota</taxon>
        <taxon>Neoptera</taxon>
        <taxon>Endopterygota</taxon>
        <taxon>Coleoptera</taxon>
        <taxon>Polyphaga</taxon>
        <taxon>Cucujiformia</taxon>
        <taxon>Curculionidae</taxon>
        <taxon>Scolytinae</taxon>
        <taxon>Hypothenemus</taxon>
    </lineage>
</organism>
<evidence type="ECO:0000256" key="1">
    <source>
        <dbReference type="SAM" id="MobiDB-lite"/>
    </source>
</evidence>
<dbReference type="EMBL" id="JBDJPC010000012">
    <property type="protein sequence ID" value="KAL1489446.1"/>
    <property type="molecule type" value="Genomic_DNA"/>
</dbReference>